<proteinExistence type="predicted"/>
<protein>
    <submittedName>
        <fullName evidence="1">Uncharacterized protein</fullName>
    </submittedName>
</protein>
<dbReference type="GeneID" id="64700160"/>
<dbReference type="EMBL" id="JABBWM010000041">
    <property type="protein sequence ID" value="KAG2104426.1"/>
    <property type="molecule type" value="Genomic_DNA"/>
</dbReference>
<sequence>MIPSLCSIILMTSSSAFERFAIFPEYAISFGTDCWKRVELVLSRRRRELRFPEMHVKEMTFQTTKHGFVVAISNYE</sequence>
<dbReference type="RefSeq" id="XP_041290931.1">
    <property type="nucleotide sequence ID" value="XM_041437901.1"/>
</dbReference>
<evidence type="ECO:0000313" key="2">
    <source>
        <dbReference type="Proteomes" id="UP000823399"/>
    </source>
</evidence>
<name>A0A9P7F2H2_9AGAM</name>
<dbReference type="Proteomes" id="UP000823399">
    <property type="component" value="Unassembled WGS sequence"/>
</dbReference>
<comment type="caution">
    <text evidence="1">The sequence shown here is derived from an EMBL/GenBank/DDBJ whole genome shotgun (WGS) entry which is preliminary data.</text>
</comment>
<dbReference type="AlphaFoldDB" id="A0A9P7F2H2"/>
<reference evidence="1" key="1">
    <citation type="journal article" date="2020" name="New Phytol.">
        <title>Comparative genomics reveals dynamic genome evolution in host specialist ectomycorrhizal fungi.</title>
        <authorList>
            <person name="Lofgren L.A."/>
            <person name="Nguyen N.H."/>
            <person name="Vilgalys R."/>
            <person name="Ruytinx J."/>
            <person name="Liao H.L."/>
            <person name="Branco S."/>
            <person name="Kuo A."/>
            <person name="LaButti K."/>
            <person name="Lipzen A."/>
            <person name="Andreopoulos W."/>
            <person name="Pangilinan J."/>
            <person name="Riley R."/>
            <person name="Hundley H."/>
            <person name="Na H."/>
            <person name="Barry K."/>
            <person name="Grigoriev I.V."/>
            <person name="Stajich J.E."/>
            <person name="Kennedy P.G."/>
        </authorList>
    </citation>
    <scope>NUCLEOTIDE SEQUENCE</scope>
    <source>
        <strain evidence="1">FC423</strain>
    </source>
</reference>
<accession>A0A9P7F2H2</accession>
<organism evidence="1 2">
    <name type="scientific">Suillus discolor</name>
    <dbReference type="NCBI Taxonomy" id="1912936"/>
    <lineage>
        <taxon>Eukaryota</taxon>
        <taxon>Fungi</taxon>
        <taxon>Dikarya</taxon>
        <taxon>Basidiomycota</taxon>
        <taxon>Agaricomycotina</taxon>
        <taxon>Agaricomycetes</taxon>
        <taxon>Agaricomycetidae</taxon>
        <taxon>Boletales</taxon>
        <taxon>Suillineae</taxon>
        <taxon>Suillaceae</taxon>
        <taxon>Suillus</taxon>
    </lineage>
</organism>
<gene>
    <name evidence="1" type="ORF">F5147DRAFT_704590</name>
</gene>
<evidence type="ECO:0000313" key="1">
    <source>
        <dbReference type="EMBL" id="KAG2104426.1"/>
    </source>
</evidence>
<keyword evidence="2" id="KW-1185">Reference proteome</keyword>